<evidence type="ECO:0000313" key="2">
    <source>
        <dbReference type="Proteomes" id="UP000184513"/>
    </source>
</evidence>
<protein>
    <recommendedName>
        <fullName evidence="3">Arylsulfotransferase (ASST)</fullName>
    </recommendedName>
</protein>
<sequence>MEDHGDHGHAYPARWLPHTYEAPLPTHFSSTNGHIVIFNDGDGSVLWIREASLGNPANAAKMIVPENMIAHHGAATWLKSNLLAVTYT</sequence>
<proteinExistence type="predicted"/>
<organism evidence="1 2">
    <name type="scientific">Cyclobacterium lianum</name>
    <dbReference type="NCBI Taxonomy" id="388280"/>
    <lineage>
        <taxon>Bacteria</taxon>
        <taxon>Pseudomonadati</taxon>
        <taxon>Bacteroidota</taxon>
        <taxon>Cytophagia</taxon>
        <taxon>Cytophagales</taxon>
        <taxon>Cyclobacteriaceae</taxon>
        <taxon>Cyclobacterium</taxon>
    </lineage>
</organism>
<dbReference type="OrthoDB" id="867741at2"/>
<reference evidence="1 2" key="1">
    <citation type="submission" date="2016-11" db="EMBL/GenBank/DDBJ databases">
        <authorList>
            <person name="Jaros S."/>
            <person name="Januszkiewicz K."/>
            <person name="Wedrychowicz H."/>
        </authorList>
    </citation>
    <scope>NUCLEOTIDE SEQUENCE [LARGE SCALE GENOMIC DNA]</scope>
    <source>
        <strain evidence="1 2">CGMCC 1.6102</strain>
    </source>
</reference>
<dbReference type="RefSeq" id="WP_073093250.1">
    <property type="nucleotide sequence ID" value="NZ_FRCY01000003.1"/>
</dbReference>
<dbReference type="STRING" id="388280.SAMN04488057_10316"/>
<accession>A0A1M7KYI5</accession>
<evidence type="ECO:0008006" key="3">
    <source>
        <dbReference type="Google" id="ProtNLM"/>
    </source>
</evidence>
<dbReference type="EMBL" id="FRCY01000003">
    <property type="protein sequence ID" value="SHM70133.1"/>
    <property type="molecule type" value="Genomic_DNA"/>
</dbReference>
<name>A0A1M7KYI5_9BACT</name>
<gene>
    <name evidence="1" type="ORF">SAMN04488057_10316</name>
</gene>
<dbReference type="Proteomes" id="UP000184513">
    <property type="component" value="Unassembled WGS sequence"/>
</dbReference>
<evidence type="ECO:0000313" key="1">
    <source>
        <dbReference type="EMBL" id="SHM70133.1"/>
    </source>
</evidence>
<keyword evidence="2" id="KW-1185">Reference proteome</keyword>
<dbReference type="AlphaFoldDB" id="A0A1M7KYI5"/>